<dbReference type="PANTHER" id="PTHR43685:SF2">
    <property type="entry name" value="GLYCOSYLTRANSFERASE 2-LIKE DOMAIN-CONTAINING PROTEIN"/>
    <property type="match status" value="1"/>
</dbReference>
<organism evidence="2 3">
    <name type="scientific">Marivirga lumbricoides</name>
    <dbReference type="NCBI Taxonomy" id="1046115"/>
    <lineage>
        <taxon>Bacteria</taxon>
        <taxon>Pseudomonadati</taxon>
        <taxon>Bacteroidota</taxon>
        <taxon>Cytophagia</taxon>
        <taxon>Cytophagales</taxon>
        <taxon>Marivirgaceae</taxon>
        <taxon>Marivirga</taxon>
    </lineage>
</organism>
<dbReference type="InterPro" id="IPR001173">
    <property type="entry name" value="Glyco_trans_2-like"/>
</dbReference>
<evidence type="ECO:0000259" key="1">
    <source>
        <dbReference type="Pfam" id="PF00535"/>
    </source>
</evidence>
<dbReference type="Proteomes" id="UP000636010">
    <property type="component" value="Unassembled WGS sequence"/>
</dbReference>
<dbReference type="RefSeq" id="WP_188465017.1">
    <property type="nucleotide sequence ID" value="NZ_BAABHU010000010.1"/>
</dbReference>
<comment type="caution">
    <text evidence="2">The sequence shown here is derived from an EMBL/GenBank/DDBJ whole genome shotgun (WGS) entry which is preliminary data.</text>
</comment>
<dbReference type="InterPro" id="IPR029044">
    <property type="entry name" value="Nucleotide-diphossugar_trans"/>
</dbReference>
<sequence length="301" mass="35246">MEVTVIIPTFNRAGQVINLLKSLEKQTFKEFEVVLINDGSGDNTLETLNEYNQTTNLQLTIIDSINKGRAVSRNLGVKQAKGKILIFFDDDVRANPDCIKSHVNFHREKTNSVLSGPCLYDKSKLTTDFHFFRKKLEENWYSPKKEAQLSKSLRLNGGNFSINKDLFLASNGFDERLKDKEDFFLSFNLYQKHQVKIYSLNTAWVYHDDFKNLHQYIKRGIESRKEEQKLAVFEPDIQLLQPERFKFLPRNKFKSIIFKFFKIPSVIQFFSNSIIIFLLPKTVRYKIYDIIVTANITYINL</sequence>
<accession>A0ABQ1MMB1</accession>
<proteinExistence type="predicted"/>
<dbReference type="InterPro" id="IPR050834">
    <property type="entry name" value="Glycosyltransf_2"/>
</dbReference>
<dbReference type="SUPFAM" id="SSF53448">
    <property type="entry name" value="Nucleotide-diphospho-sugar transferases"/>
    <property type="match status" value="1"/>
</dbReference>
<gene>
    <name evidence="2" type="ORF">GCM10011506_30380</name>
</gene>
<dbReference type="Pfam" id="PF00535">
    <property type="entry name" value="Glycos_transf_2"/>
    <property type="match status" value="1"/>
</dbReference>
<keyword evidence="3" id="KW-1185">Reference proteome</keyword>
<dbReference type="Gene3D" id="3.90.550.10">
    <property type="entry name" value="Spore Coat Polysaccharide Biosynthesis Protein SpsA, Chain A"/>
    <property type="match status" value="1"/>
</dbReference>
<name>A0ABQ1MMB1_9BACT</name>
<evidence type="ECO:0000313" key="2">
    <source>
        <dbReference type="EMBL" id="GGC42698.1"/>
    </source>
</evidence>
<dbReference type="PANTHER" id="PTHR43685">
    <property type="entry name" value="GLYCOSYLTRANSFERASE"/>
    <property type="match status" value="1"/>
</dbReference>
<evidence type="ECO:0000313" key="3">
    <source>
        <dbReference type="Proteomes" id="UP000636010"/>
    </source>
</evidence>
<protein>
    <recommendedName>
        <fullName evidence="1">Glycosyltransferase 2-like domain-containing protein</fullName>
    </recommendedName>
</protein>
<dbReference type="CDD" id="cd00761">
    <property type="entry name" value="Glyco_tranf_GTA_type"/>
    <property type="match status" value="1"/>
</dbReference>
<feature type="domain" description="Glycosyltransferase 2-like" evidence="1">
    <location>
        <begin position="4"/>
        <end position="143"/>
    </location>
</feature>
<dbReference type="EMBL" id="BMEC01000010">
    <property type="protein sequence ID" value="GGC42698.1"/>
    <property type="molecule type" value="Genomic_DNA"/>
</dbReference>
<reference evidence="3" key="1">
    <citation type="journal article" date="2019" name="Int. J. Syst. Evol. Microbiol.">
        <title>The Global Catalogue of Microorganisms (GCM) 10K type strain sequencing project: providing services to taxonomists for standard genome sequencing and annotation.</title>
        <authorList>
            <consortium name="The Broad Institute Genomics Platform"/>
            <consortium name="The Broad Institute Genome Sequencing Center for Infectious Disease"/>
            <person name="Wu L."/>
            <person name="Ma J."/>
        </authorList>
    </citation>
    <scope>NUCLEOTIDE SEQUENCE [LARGE SCALE GENOMIC DNA]</scope>
    <source>
        <strain evidence="3">CGMCC 1.10832</strain>
    </source>
</reference>